<evidence type="ECO:0000313" key="2">
    <source>
        <dbReference type="EMBL" id="OKL51176.1"/>
    </source>
</evidence>
<gene>
    <name evidence="2" type="ORF">BSZ40_08820</name>
</gene>
<keyword evidence="3" id="KW-1185">Reference proteome</keyword>
<keyword evidence="1" id="KW-0812">Transmembrane</keyword>
<comment type="caution">
    <text evidence="2">The sequence shown here is derived from an EMBL/GenBank/DDBJ whole genome shotgun (WGS) entry which is preliminary data.</text>
</comment>
<keyword evidence="1" id="KW-0472">Membrane</keyword>
<keyword evidence="1" id="KW-1133">Transmembrane helix</keyword>
<dbReference type="InParanoid" id="A0A1Q5PUH4"/>
<dbReference type="Proteomes" id="UP000185612">
    <property type="component" value="Unassembled WGS sequence"/>
</dbReference>
<feature type="transmembrane region" description="Helical" evidence="1">
    <location>
        <begin position="40"/>
        <end position="59"/>
    </location>
</feature>
<reference evidence="3" key="1">
    <citation type="submission" date="2016-12" db="EMBL/GenBank/DDBJ databases">
        <authorList>
            <person name="Meng X."/>
        </authorList>
    </citation>
    <scope>NUCLEOTIDE SEQUENCE [LARGE SCALE GENOMIC DNA]</scope>
    <source>
        <strain evidence="3">DSM 20732</strain>
    </source>
</reference>
<dbReference type="STRING" id="52770.BSZ40_08820"/>
<protein>
    <submittedName>
        <fullName evidence="2">Uncharacterized protein</fullName>
    </submittedName>
</protein>
<organism evidence="2 3">
    <name type="scientific">Buchananella hordeovulneris</name>
    <dbReference type="NCBI Taxonomy" id="52770"/>
    <lineage>
        <taxon>Bacteria</taxon>
        <taxon>Bacillati</taxon>
        <taxon>Actinomycetota</taxon>
        <taxon>Actinomycetes</taxon>
        <taxon>Actinomycetales</taxon>
        <taxon>Actinomycetaceae</taxon>
        <taxon>Buchananella</taxon>
    </lineage>
</organism>
<sequence>MFRFVSAPPRGVVASLDMRDLLAVGRVLVKFLSFVSEGNVAHVFAPAVFFLLVFVGQCIEQSWRWLRSRRLRQVAKQRRVLQSALRLHAALNVQAFVVRRQILRETVRHQQESQR</sequence>
<dbReference type="EMBL" id="MQVS01000009">
    <property type="protein sequence ID" value="OKL51176.1"/>
    <property type="molecule type" value="Genomic_DNA"/>
</dbReference>
<dbReference type="AlphaFoldDB" id="A0A1Q5PUH4"/>
<evidence type="ECO:0000313" key="3">
    <source>
        <dbReference type="Proteomes" id="UP000185612"/>
    </source>
</evidence>
<name>A0A1Q5PUH4_9ACTO</name>
<accession>A0A1Q5PUH4</accession>
<evidence type="ECO:0000256" key="1">
    <source>
        <dbReference type="SAM" id="Phobius"/>
    </source>
</evidence>
<proteinExistence type="predicted"/>